<feature type="domain" description="RRM" evidence="10">
    <location>
        <begin position="111"/>
        <end position="196"/>
    </location>
</feature>
<feature type="region of interest" description="Disordered" evidence="9">
    <location>
        <begin position="1"/>
        <end position="92"/>
    </location>
</feature>
<dbReference type="GO" id="GO:0000472">
    <property type="term" value="P:endonucleolytic cleavage to generate mature 5'-end of SSU-rRNA from (SSU-rRNA, 5.8S rRNA, LSU-rRNA)"/>
    <property type="evidence" value="ECO:0007669"/>
    <property type="project" value="TreeGrafter"/>
</dbReference>
<evidence type="ECO:0000256" key="6">
    <source>
        <dbReference type="ARBA" id="ARBA00023242"/>
    </source>
</evidence>
<dbReference type="PANTHER" id="PTHR12311">
    <property type="entry name" value="ACTIVATOR OF BASAL TRANSCRIPTION 1"/>
    <property type="match status" value="1"/>
</dbReference>
<sequence>MAPEKRNEFLDAEDSDDDQSQGYDSEAENLQKGSRTSKRRKVDESDDEDILSDNVSAHLSDAPGSGADDDVDNSTSKSSKKSKPSLPAPASKALSHKNLIASEAAIRKSGVVYLSRIPPYMKPHKLRTLLTPHGALNRIFLPPEDPAAHTRRVRAGGNKKRLFTEGWVEFVNKKDAKRACELLNARPLGGKKGSFQKRLFTEGWVEFVNKKDAKRACELLNARPLGGKKGSYYRDDIWNLLYLKGFKWNNLTEQIAGENAERTSRMRAEIARTTKENKEFVANIERAKVIDGVKASKEKKRKRADGEDSQPSKAGATSEERPMTFKQVSLAKRNTGADSQPEHVTRVLSKIF</sequence>
<feature type="compositionally biased region" description="Acidic residues" evidence="9">
    <location>
        <begin position="10"/>
        <end position="19"/>
    </location>
</feature>
<organism evidence="11 12">
    <name type="scientific">Verticillium longisporum</name>
    <name type="common">Verticillium dahliae var. longisporum</name>
    <dbReference type="NCBI Taxonomy" id="100787"/>
    <lineage>
        <taxon>Eukaryota</taxon>
        <taxon>Fungi</taxon>
        <taxon>Dikarya</taxon>
        <taxon>Ascomycota</taxon>
        <taxon>Pezizomycotina</taxon>
        <taxon>Sordariomycetes</taxon>
        <taxon>Hypocreomycetidae</taxon>
        <taxon>Glomerellales</taxon>
        <taxon>Plectosphaerellaceae</taxon>
        <taxon>Verticillium</taxon>
    </lineage>
</organism>
<evidence type="ECO:0000256" key="2">
    <source>
        <dbReference type="ARBA" id="ARBA00005819"/>
    </source>
</evidence>
<reference evidence="12" key="1">
    <citation type="submission" date="2015-05" db="EMBL/GenBank/DDBJ databases">
        <authorList>
            <person name="Fogelqvist Johan"/>
        </authorList>
    </citation>
    <scope>NUCLEOTIDE SEQUENCE [LARGE SCALE GENOMIC DNA]</scope>
</reference>
<dbReference type="GO" id="GO:0000447">
    <property type="term" value="P:endonucleolytic cleavage in ITS1 to separate SSU-rRNA from 5.8S rRNA and LSU-rRNA from tricistronic rRNA transcript (SSU-rRNA, 5.8S rRNA, LSU-rRNA)"/>
    <property type="evidence" value="ECO:0007669"/>
    <property type="project" value="TreeGrafter"/>
</dbReference>
<proteinExistence type="inferred from homology"/>
<accession>A0A0G4NBQ0</accession>
<dbReference type="GO" id="GO:0003723">
    <property type="term" value="F:RNA binding"/>
    <property type="evidence" value="ECO:0007669"/>
    <property type="project" value="UniProtKB-KW"/>
</dbReference>
<keyword evidence="6" id="KW-0539">Nucleus</keyword>
<dbReference type="InterPro" id="IPR039119">
    <property type="entry name" value="ABT1/Esf2"/>
</dbReference>
<evidence type="ECO:0000256" key="7">
    <source>
        <dbReference type="ARBA" id="ARBA00025024"/>
    </source>
</evidence>
<name>A0A0G4NBQ0_VERLO</name>
<evidence type="ECO:0000259" key="10">
    <source>
        <dbReference type="SMART" id="SM00360"/>
    </source>
</evidence>
<keyword evidence="3" id="KW-0690">Ribosome biogenesis</keyword>
<dbReference type="InterPro" id="IPR035979">
    <property type="entry name" value="RBD_domain_sf"/>
</dbReference>
<dbReference type="SMART" id="SM00360">
    <property type="entry name" value="RRM"/>
    <property type="match status" value="1"/>
</dbReference>
<dbReference type="InterPro" id="IPR012677">
    <property type="entry name" value="Nucleotide-bd_a/b_plait_sf"/>
</dbReference>
<evidence type="ECO:0000256" key="3">
    <source>
        <dbReference type="ARBA" id="ARBA00022517"/>
    </source>
</evidence>
<comment type="similarity">
    <text evidence="2">Belongs to the ESF2/ABP1 family.</text>
</comment>
<dbReference type="GO" id="GO:0005730">
    <property type="term" value="C:nucleolus"/>
    <property type="evidence" value="ECO:0007669"/>
    <property type="project" value="UniProtKB-SubCell"/>
</dbReference>
<dbReference type="EMBL" id="CVQI01033828">
    <property type="protein sequence ID" value="CRK44056.1"/>
    <property type="molecule type" value="Genomic_DNA"/>
</dbReference>
<dbReference type="CDD" id="cd12263">
    <property type="entry name" value="RRM_ABT1_like"/>
    <property type="match status" value="1"/>
</dbReference>
<evidence type="ECO:0000256" key="8">
    <source>
        <dbReference type="ARBA" id="ARBA00032634"/>
    </source>
</evidence>
<dbReference type="PANTHER" id="PTHR12311:SF7">
    <property type="entry name" value="ACTIVATOR OF BASAL TRANSCRIPTION 1"/>
    <property type="match status" value="1"/>
</dbReference>
<dbReference type="SUPFAM" id="SSF54928">
    <property type="entry name" value="RNA-binding domain, RBD"/>
    <property type="match status" value="1"/>
</dbReference>
<dbReference type="AlphaFoldDB" id="A0A0G4NBQ0"/>
<keyword evidence="4" id="KW-0698">rRNA processing</keyword>
<dbReference type="FunFam" id="3.30.70.330:FF:001147">
    <property type="entry name" value="Pre-rRNA-processing protein esf-2"/>
    <property type="match status" value="1"/>
</dbReference>
<dbReference type="InterPro" id="IPR034353">
    <property type="entry name" value="ABT1/ESF2_RRM"/>
</dbReference>
<evidence type="ECO:0000256" key="1">
    <source>
        <dbReference type="ARBA" id="ARBA00004604"/>
    </source>
</evidence>
<dbReference type="GO" id="GO:0034462">
    <property type="term" value="P:small-subunit processome assembly"/>
    <property type="evidence" value="ECO:0007669"/>
    <property type="project" value="TreeGrafter"/>
</dbReference>
<dbReference type="InterPro" id="IPR000504">
    <property type="entry name" value="RRM_dom"/>
</dbReference>
<dbReference type="Gene3D" id="3.30.70.330">
    <property type="match status" value="1"/>
</dbReference>
<feature type="region of interest" description="Disordered" evidence="9">
    <location>
        <begin position="295"/>
        <end position="352"/>
    </location>
</feature>
<evidence type="ECO:0000313" key="12">
    <source>
        <dbReference type="Proteomes" id="UP000045706"/>
    </source>
</evidence>
<protein>
    <recommendedName>
        <fullName evidence="8">18S rRNA factor 2</fullName>
    </recommendedName>
</protein>
<dbReference type="Proteomes" id="UP000045706">
    <property type="component" value="Unassembled WGS sequence"/>
</dbReference>
<gene>
    <name evidence="11" type="ORF">BN1723_005973</name>
</gene>
<evidence type="ECO:0000313" key="11">
    <source>
        <dbReference type="EMBL" id="CRK44056.1"/>
    </source>
</evidence>
<evidence type="ECO:0000256" key="4">
    <source>
        <dbReference type="ARBA" id="ARBA00022552"/>
    </source>
</evidence>
<dbReference type="GO" id="GO:0000480">
    <property type="term" value="P:endonucleolytic cleavage in 5'-ETS of tricistronic rRNA transcript (SSU-rRNA, 5.8S rRNA, LSU-rRNA)"/>
    <property type="evidence" value="ECO:0007669"/>
    <property type="project" value="TreeGrafter"/>
</dbReference>
<comment type="subcellular location">
    <subcellularLocation>
        <location evidence="1">Nucleus</location>
        <location evidence="1">Nucleolus</location>
    </subcellularLocation>
</comment>
<evidence type="ECO:0000256" key="9">
    <source>
        <dbReference type="SAM" id="MobiDB-lite"/>
    </source>
</evidence>
<keyword evidence="5" id="KW-0694">RNA-binding</keyword>
<comment type="function">
    <text evidence="7">Involved in the small subunit (SSU) processome assembly and function, and in the 18S rRNA synthesis. Required for the early cleavages at sites A0, A1 and A2.</text>
</comment>
<evidence type="ECO:0000256" key="5">
    <source>
        <dbReference type="ARBA" id="ARBA00022884"/>
    </source>
</evidence>